<dbReference type="HAMAP" id="MF_00110">
    <property type="entry name" value="DHQ_synthase"/>
    <property type="match status" value="1"/>
</dbReference>
<keyword evidence="14" id="KW-0862">Zinc</keyword>
<dbReference type="InterPro" id="IPR056179">
    <property type="entry name" value="DHQS_C"/>
</dbReference>
<evidence type="ECO:0000256" key="6">
    <source>
        <dbReference type="ARBA" id="ARBA00004661"/>
    </source>
</evidence>
<evidence type="ECO:0000256" key="3">
    <source>
        <dbReference type="ARBA" id="ARBA00001941"/>
    </source>
</evidence>
<evidence type="ECO:0000313" key="21">
    <source>
        <dbReference type="EMBL" id="SVB98152.1"/>
    </source>
</evidence>
<evidence type="ECO:0000256" key="12">
    <source>
        <dbReference type="ARBA" id="ARBA00022723"/>
    </source>
</evidence>
<dbReference type="NCBIfam" id="TIGR01357">
    <property type="entry name" value="aroB"/>
    <property type="match status" value="1"/>
</dbReference>
<comment type="subcellular location">
    <subcellularLocation>
        <location evidence="5">Cytoplasm</location>
    </subcellularLocation>
</comment>
<dbReference type="FunFam" id="3.40.50.1970:FF:000007">
    <property type="entry name" value="Pentafunctional AROM polypeptide"/>
    <property type="match status" value="1"/>
</dbReference>
<evidence type="ECO:0000256" key="13">
    <source>
        <dbReference type="ARBA" id="ARBA00022741"/>
    </source>
</evidence>
<dbReference type="InterPro" id="IPR030960">
    <property type="entry name" value="DHQS/DOIS_N"/>
</dbReference>
<dbReference type="GO" id="GO:0008652">
    <property type="term" value="P:amino acid biosynthetic process"/>
    <property type="evidence" value="ECO:0007669"/>
    <property type="project" value="UniProtKB-KW"/>
</dbReference>
<evidence type="ECO:0000256" key="17">
    <source>
        <dbReference type="ARBA" id="ARBA00023239"/>
    </source>
</evidence>
<evidence type="ECO:0000256" key="16">
    <source>
        <dbReference type="ARBA" id="ARBA00023141"/>
    </source>
</evidence>
<evidence type="ECO:0000256" key="14">
    <source>
        <dbReference type="ARBA" id="ARBA00022833"/>
    </source>
</evidence>
<name>A0A382IFW4_9ZZZZ</name>
<dbReference type="GO" id="GO:0009073">
    <property type="term" value="P:aromatic amino acid family biosynthetic process"/>
    <property type="evidence" value="ECO:0007669"/>
    <property type="project" value="UniProtKB-KW"/>
</dbReference>
<dbReference type="PANTHER" id="PTHR43622:SF7">
    <property type="entry name" value="3-DEHYDROQUINATE SYNTHASE, CHLOROPLASTIC"/>
    <property type="match status" value="1"/>
</dbReference>
<feature type="domain" description="3-dehydroquinate synthase N-terminal" evidence="19">
    <location>
        <begin position="81"/>
        <end position="192"/>
    </location>
</feature>
<dbReference type="SUPFAM" id="SSF56796">
    <property type="entry name" value="Dehydroquinate synthase-like"/>
    <property type="match status" value="1"/>
</dbReference>
<evidence type="ECO:0000256" key="11">
    <source>
        <dbReference type="ARBA" id="ARBA00022605"/>
    </source>
</evidence>
<dbReference type="Pfam" id="PF01761">
    <property type="entry name" value="DHQ_synthase"/>
    <property type="match status" value="1"/>
</dbReference>
<proteinExistence type="inferred from homology"/>
<dbReference type="CDD" id="cd08195">
    <property type="entry name" value="DHQS"/>
    <property type="match status" value="1"/>
</dbReference>
<sequence length="375" mass="40725">LSYMTLPSSQTPAMQLPIHIDVKTSSRAYQIHVGERIVDQLDQLLKDSGSSKQMFVISSPPIWKLHSSTFTNVLGKTKPLLMPDGEQAKTMQTVERLHEALIKGKADRGATIVSIGGGVVGDVAGFAAATYLRGVRLAHIPTTLLAQVDSSIGGKVGVNHALGKNLIGAFHQPIVVVTDPQFLETLPRREFRAGIYEVVKYGVIASRELFERVDHDLSAVFDREPSVLIPVIAESCRIKAAIVSKDEREGDLRRTLNFGHTVGHAIEAASQYRRFRHGEAVAYGMLAAANIAMSRGLFPSADYSRLAGLIAKLGPLPSVNDLSVSQLNDAIRLDKKVFEGRLHMVLPTKMGNTMIVDDVTDQEIQAGFKAIGVNS</sequence>
<accession>A0A382IFW4</accession>
<dbReference type="Gene3D" id="3.40.50.1970">
    <property type="match status" value="1"/>
</dbReference>
<reference evidence="21" key="1">
    <citation type="submission" date="2018-05" db="EMBL/GenBank/DDBJ databases">
        <authorList>
            <person name="Lanie J.A."/>
            <person name="Ng W.-L."/>
            <person name="Kazmierczak K.M."/>
            <person name="Andrzejewski T.M."/>
            <person name="Davidsen T.M."/>
            <person name="Wayne K.J."/>
            <person name="Tettelin H."/>
            <person name="Glass J.I."/>
            <person name="Rusch D."/>
            <person name="Podicherti R."/>
            <person name="Tsui H.-C.T."/>
            <person name="Winkler M.E."/>
        </authorList>
    </citation>
    <scope>NUCLEOTIDE SEQUENCE</scope>
</reference>
<dbReference type="InterPro" id="IPR050071">
    <property type="entry name" value="Dehydroquinate_synthase"/>
</dbReference>
<dbReference type="PIRSF" id="PIRSF001455">
    <property type="entry name" value="DHQ_synth"/>
    <property type="match status" value="1"/>
</dbReference>
<keyword evidence="15" id="KW-0520">NAD</keyword>
<evidence type="ECO:0000256" key="9">
    <source>
        <dbReference type="ARBA" id="ARBA00017684"/>
    </source>
</evidence>
<evidence type="ECO:0000256" key="8">
    <source>
        <dbReference type="ARBA" id="ARBA00013031"/>
    </source>
</evidence>
<comment type="cofactor">
    <cofactor evidence="3">
        <name>Co(2+)</name>
        <dbReference type="ChEBI" id="CHEBI:48828"/>
    </cofactor>
</comment>
<dbReference type="EC" id="4.2.3.4" evidence="8"/>
<comment type="similarity">
    <text evidence="7">Belongs to the sugar phosphate cyclases superfamily. Dehydroquinate synthase family.</text>
</comment>
<dbReference type="Pfam" id="PF24621">
    <property type="entry name" value="DHQS_C"/>
    <property type="match status" value="1"/>
</dbReference>
<evidence type="ECO:0000256" key="7">
    <source>
        <dbReference type="ARBA" id="ARBA00005412"/>
    </source>
</evidence>
<evidence type="ECO:0000256" key="4">
    <source>
        <dbReference type="ARBA" id="ARBA00001947"/>
    </source>
</evidence>
<dbReference type="EMBL" id="UINC01066951">
    <property type="protein sequence ID" value="SVB98152.1"/>
    <property type="molecule type" value="Genomic_DNA"/>
</dbReference>
<dbReference type="Gene3D" id="1.20.1090.10">
    <property type="entry name" value="Dehydroquinate synthase-like - alpha domain"/>
    <property type="match status" value="1"/>
</dbReference>
<comment type="cofactor">
    <cofactor evidence="2">
        <name>NAD(+)</name>
        <dbReference type="ChEBI" id="CHEBI:57540"/>
    </cofactor>
</comment>
<keyword evidence="18" id="KW-0170">Cobalt</keyword>
<keyword evidence="10" id="KW-0963">Cytoplasm</keyword>
<evidence type="ECO:0000256" key="2">
    <source>
        <dbReference type="ARBA" id="ARBA00001911"/>
    </source>
</evidence>
<evidence type="ECO:0000256" key="5">
    <source>
        <dbReference type="ARBA" id="ARBA00004496"/>
    </source>
</evidence>
<dbReference type="GO" id="GO:0003856">
    <property type="term" value="F:3-dehydroquinate synthase activity"/>
    <property type="evidence" value="ECO:0007669"/>
    <property type="project" value="UniProtKB-EC"/>
</dbReference>
<feature type="domain" description="3-dehydroquinate synthase C-terminal" evidence="20">
    <location>
        <begin position="194"/>
        <end position="337"/>
    </location>
</feature>
<keyword evidence="13" id="KW-0547">Nucleotide-binding</keyword>
<feature type="non-terminal residue" evidence="21">
    <location>
        <position position="1"/>
    </location>
</feature>
<comment type="cofactor">
    <cofactor evidence="4">
        <name>Zn(2+)</name>
        <dbReference type="ChEBI" id="CHEBI:29105"/>
    </cofactor>
</comment>
<evidence type="ECO:0000256" key="10">
    <source>
        <dbReference type="ARBA" id="ARBA00022490"/>
    </source>
</evidence>
<evidence type="ECO:0000256" key="18">
    <source>
        <dbReference type="ARBA" id="ARBA00023285"/>
    </source>
</evidence>
<dbReference type="InterPro" id="IPR030963">
    <property type="entry name" value="DHQ_synth_fam"/>
</dbReference>
<comment type="pathway">
    <text evidence="6">Metabolic intermediate biosynthesis; chorismate biosynthesis; chorismate from D-erythrose 4-phosphate and phosphoenolpyruvate: step 2/7.</text>
</comment>
<evidence type="ECO:0000259" key="20">
    <source>
        <dbReference type="Pfam" id="PF24621"/>
    </source>
</evidence>
<organism evidence="21">
    <name type="scientific">marine metagenome</name>
    <dbReference type="NCBI Taxonomy" id="408172"/>
    <lineage>
        <taxon>unclassified sequences</taxon>
        <taxon>metagenomes</taxon>
        <taxon>ecological metagenomes</taxon>
    </lineage>
</organism>
<dbReference type="PANTHER" id="PTHR43622">
    <property type="entry name" value="3-DEHYDROQUINATE SYNTHASE"/>
    <property type="match status" value="1"/>
</dbReference>
<evidence type="ECO:0000256" key="15">
    <source>
        <dbReference type="ARBA" id="ARBA00023027"/>
    </source>
</evidence>
<keyword evidence="12" id="KW-0479">Metal-binding</keyword>
<dbReference type="GO" id="GO:0005737">
    <property type="term" value="C:cytoplasm"/>
    <property type="evidence" value="ECO:0007669"/>
    <property type="project" value="UniProtKB-SubCell"/>
</dbReference>
<evidence type="ECO:0000259" key="19">
    <source>
        <dbReference type="Pfam" id="PF01761"/>
    </source>
</evidence>
<keyword evidence="16" id="KW-0057">Aromatic amino acid biosynthesis</keyword>
<comment type="catalytic activity">
    <reaction evidence="1">
        <text>7-phospho-2-dehydro-3-deoxy-D-arabino-heptonate = 3-dehydroquinate + phosphate</text>
        <dbReference type="Rhea" id="RHEA:21968"/>
        <dbReference type="ChEBI" id="CHEBI:32364"/>
        <dbReference type="ChEBI" id="CHEBI:43474"/>
        <dbReference type="ChEBI" id="CHEBI:58394"/>
        <dbReference type="EC" id="4.2.3.4"/>
    </reaction>
</comment>
<dbReference type="GO" id="GO:0000166">
    <property type="term" value="F:nucleotide binding"/>
    <property type="evidence" value="ECO:0007669"/>
    <property type="project" value="UniProtKB-KW"/>
</dbReference>
<dbReference type="GO" id="GO:0046872">
    <property type="term" value="F:metal ion binding"/>
    <property type="evidence" value="ECO:0007669"/>
    <property type="project" value="UniProtKB-KW"/>
</dbReference>
<protein>
    <recommendedName>
        <fullName evidence="9">3-dehydroquinate synthase</fullName>
        <ecNumber evidence="8">4.2.3.4</ecNumber>
    </recommendedName>
</protein>
<dbReference type="AlphaFoldDB" id="A0A382IFW4"/>
<keyword evidence="17" id="KW-0456">Lyase</keyword>
<dbReference type="InterPro" id="IPR016037">
    <property type="entry name" value="DHQ_synth_AroB"/>
</dbReference>
<evidence type="ECO:0000256" key="1">
    <source>
        <dbReference type="ARBA" id="ARBA00001393"/>
    </source>
</evidence>
<keyword evidence="11" id="KW-0028">Amino-acid biosynthesis</keyword>
<gene>
    <name evidence="21" type="ORF">METZ01_LOCUS251006</name>
</gene>